<reference evidence="1" key="1">
    <citation type="submission" date="2021-10" db="EMBL/GenBank/DDBJ databases">
        <authorList>
            <person name="Piombo E."/>
        </authorList>
    </citation>
    <scope>NUCLEOTIDE SEQUENCE</scope>
</reference>
<evidence type="ECO:0000313" key="1">
    <source>
        <dbReference type="EMBL" id="CAH0043787.1"/>
    </source>
</evidence>
<proteinExistence type="predicted"/>
<dbReference type="PANTHER" id="PTHR24148:SF64">
    <property type="entry name" value="HETEROKARYON INCOMPATIBILITY DOMAIN-CONTAINING PROTEIN"/>
    <property type="match status" value="1"/>
</dbReference>
<gene>
    <name evidence="1" type="ORF">CSOL1703_00009661</name>
</gene>
<dbReference type="Proteomes" id="UP000775872">
    <property type="component" value="Unassembled WGS sequence"/>
</dbReference>
<sequence length="430" mass="49744">MKHGLSWLTPKRYMKYQLFNFRLLKAEYAFWWTEYFQRMWTVQELALAENPPIFVIGRKSFRFRTSKEIGQHSRPLKYRRIVSGAGIYKYFDAELRNKLEEELHEFSNTYDPTTHSARLVAARYGFQNPGLGLPALLQSTAHRKCFDPRDRIFALYSLAPELEAAYPADYRKPPEQPLRNSRLESSGSYPSWLPDLNRHQPAGFYPWGYTRAQENGVPPSIDGKVLSLNARYLGSCKTLFHFHSDVTGSWVTIFKVMLSVAVDLTASLKVLPEYKDRTFEVSDIHKQLNYACLGHNFVGSTFDPYELYNELNEEDPTVDIQHEDVWSILDVFPLYRNKAACLTNKKVFMASSGLFGICSDEMRDGDHLMVSPWLPMPALIRKRDEFRGENGRKFAKLVDYTCTAGLSQDDPQEETLSLVEKKKLKRIRIG</sequence>
<organism evidence="1 2">
    <name type="scientific">Clonostachys solani</name>
    <dbReference type="NCBI Taxonomy" id="160281"/>
    <lineage>
        <taxon>Eukaryota</taxon>
        <taxon>Fungi</taxon>
        <taxon>Dikarya</taxon>
        <taxon>Ascomycota</taxon>
        <taxon>Pezizomycotina</taxon>
        <taxon>Sordariomycetes</taxon>
        <taxon>Hypocreomycetidae</taxon>
        <taxon>Hypocreales</taxon>
        <taxon>Bionectriaceae</taxon>
        <taxon>Clonostachys</taxon>
    </lineage>
</organism>
<dbReference type="AlphaFoldDB" id="A0A9N9W3P0"/>
<dbReference type="InterPro" id="IPR052895">
    <property type="entry name" value="HetReg/Transcr_Mod"/>
</dbReference>
<protein>
    <submittedName>
        <fullName evidence="1">Uncharacterized protein</fullName>
    </submittedName>
</protein>
<keyword evidence="2" id="KW-1185">Reference proteome</keyword>
<name>A0A9N9W3P0_9HYPO</name>
<accession>A0A9N9W3P0</accession>
<dbReference type="OrthoDB" id="3477286at2759"/>
<dbReference type="EMBL" id="CABFOC020000003">
    <property type="protein sequence ID" value="CAH0043787.1"/>
    <property type="molecule type" value="Genomic_DNA"/>
</dbReference>
<evidence type="ECO:0000313" key="2">
    <source>
        <dbReference type="Proteomes" id="UP000775872"/>
    </source>
</evidence>
<dbReference type="PANTHER" id="PTHR24148">
    <property type="entry name" value="ANKYRIN REPEAT DOMAIN-CONTAINING PROTEIN 39 HOMOLOG-RELATED"/>
    <property type="match status" value="1"/>
</dbReference>
<comment type="caution">
    <text evidence="1">The sequence shown here is derived from an EMBL/GenBank/DDBJ whole genome shotgun (WGS) entry which is preliminary data.</text>
</comment>